<dbReference type="Proteomes" id="UP001604277">
    <property type="component" value="Unassembled WGS sequence"/>
</dbReference>
<protein>
    <submittedName>
        <fullName evidence="1">Cyclic nucleotide-regulated ion channel family protein</fullName>
    </submittedName>
</protein>
<sequence>MQRRRRKCRPAYIWHSIDRNACAIRKVKTILALTAKANPAVLVSRGKVSLGINQPSGPHDHAKDITYVQTSSTTIAARTLSSDPVSFKWKCRMNPMESCT</sequence>
<keyword evidence="2" id="KW-1185">Reference proteome</keyword>
<gene>
    <name evidence="1" type="ORF">Fot_23146</name>
</gene>
<comment type="caution">
    <text evidence="1">The sequence shown here is derived from an EMBL/GenBank/DDBJ whole genome shotgun (WGS) entry which is preliminary data.</text>
</comment>
<reference evidence="2" key="1">
    <citation type="submission" date="2024-07" db="EMBL/GenBank/DDBJ databases">
        <title>Two chromosome-level genome assemblies of Korean endemic species Abeliophyllum distichum and Forsythia ovata (Oleaceae).</title>
        <authorList>
            <person name="Jang H."/>
        </authorList>
    </citation>
    <scope>NUCLEOTIDE SEQUENCE [LARGE SCALE GENOMIC DNA]</scope>
</reference>
<organism evidence="1 2">
    <name type="scientific">Forsythia ovata</name>
    <dbReference type="NCBI Taxonomy" id="205694"/>
    <lineage>
        <taxon>Eukaryota</taxon>
        <taxon>Viridiplantae</taxon>
        <taxon>Streptophyta</taxon>
        <taxon>Embryophyta</taxon>
        <taxon>Tracheophyta</taxon>
        <taxon>Spermatophyta</taxon>
        <taxon>Magnoliopsida</taxon>
        <taxon>eudicotyledons</taxon>
        <taxon>Gunneridae</taxon>
        <taxon>Pentapetalae</taxon>
        <taxon>asterids</taxon>
        <taxon>lamiids</taxon>
        <taxon>Lamiales</taxon>
        <taxon>Oleaceae</taxon>
        <taxon>Forsythieae</taxon>
        <taxon>Forsythia</taxon>
    </lineage>
</organism>
<accession>A0ABD1UZQ8</accession>
<evidence type="ECO:0000313" key="2">
    <source>
        <dbReference type="Proteomes" id="UP001604277"/>
    </source>
</evidence>
<name>A0ABD1UZQ8_9LAMI</name>
<dbReference type="AlphaFoldDB" id="A0ABD1UZQ8"/>
<dbReference type="EMBL" id="JBFOLJ010000006">
    <property type="protein sequence ID" value="KAL2530545.1"/>
    <property type="molecule type" value="Genomic_DNA"/>
</dbReference>
<proteinExistence type="predicted"/>
<evidence type="ECO:0000313" key="1">
    <source>
        <dbReference type="EMBL" id="KAL2530545.1"/>
    </source>
</evidence>